<dbReference type="AlphaFoldDB" id="A0A101LYD4"/>
<proteinExistence type="predicted"/>
<comment type="caution">
    <text evidence="2">The sequence shown here is derived from an EMBL/GenBank/DDBJ whole genome shotgun (WGS) entry which is preliminary data.</text>
</comment>
<name>A0A101LYD4_PICGL</name>
<evidence type="ECO:0000313" key="2">
    <source>
        <dbReference type="EMBL" id="KUM47641.1"/>
    </source>
</evidence>
<reference evidence="2" key="1">
    <citation type="journal article" date="2015" name="Genome Biol. Evol.">
        <title>Organellar Genomes of White Spruce (Picea glauca): Assembly and Annotation.</title>
        <authorList>
            <person name="Jackman S.D."/>
            <person name="Warren R.L."/>
            <person name="Gibb E.A."/>
            <person name="Vandervalk B.P."/>
            <person name="Mohamadi H."/>
            <person name="Chu J."/>
            <person name="Raymond A."/>
            <person name="Pleasance S."/>
            <person name="Coope R."/>
            <person name="Wildung M.R."/>
            <person name="Ritland C.E."/>
            <person name="Bousquet J."/>
            <person name="Jones S.J."/>
            <person name="Bohlmann J."/>
            <person name="Birol I."/>
        </authorList>
    </citation>
    <scope>NUCLEOTIDE SEQUENCE [LARGE SCALE GENOMIC DNA]</scope>
    <source>
        <tissue evidence="2">Flushing bud</tissue>
    </source>
</reference>
<evidence type="ECO:0000256" key="1">
    <source>
        <dbReference type="SAM" id="MobiDB-lite"/>
    </source>
</evidence>
<feature type="compositionally biased region" description="Polar residues" evidence="1">
    <location>
        <begin position="55"/>
        <end position="74"/>
    </location>
</feature>
<organism evidence="2">
    <name type="scientific">Picea glauca</name>
    <name type="common">White spruce</name>
    <name type="synonym">Pinus glauca</name>
    <dbReference type="NCBI Taxonomy" id="3330"/>
    <lineage>
        <taxon>Eukaryota</taxon>
        <taxon>Viridiplantae</taxon>
        <taxon>Streptophyta</taxon>
        <taxon>Embryophyta</taxon>
        <taxon>Tracheophyta</taxon>
        <taxon>Spermatophyta</taxon>
        <taxon>Pinopsida</taxon>
        <taxon>Pinidae</taxon>
        <taxon>Conifers I</taxon>
        <taxon>Pinales</taxon>
        <taxon>Pinaceae</taxon>
        <taxon>Picea</taxon>
    </lineage>
</organism>
<feature type="region of interest" description="Disordered" evidence="1">
    <location>
        <begin position="45"/>
        <end position="74"/>
    </location>
</feature>
<geneLocation type="mitochondrion" evidence="2"/>
<protein>
    <submittedName>
        <fullName evidence="2">Uncharacterized protein</fullName>
    </submittedName>
</protein>
<accession>A0A101LYD4</accession>
<dbReference type="EMBL" id="LKAM01000007">
    <property type="protein sequence ID" value="KUM47641.1"/>
    <property type="molecule type" value="Genomic_DNA"/>
</dbReference>
<sequence length="74" mass="8187">MELDLQSMELHMDLLLLALDTELDHQLVDLHLHLERLLLNAFASTSAGSDASDTRSNASTRVTRSSYGESTSNQ</sequence>
<keyword evidence="2" id="KW-0496">Mitochondrion</keyword>
<gene>
    <name evidence="2" type="ORF">ABT39_MTgene5828</name>
</gene>